<dbReference type="InterPro" id="IPR019734">
    <property type="entry name" value="TPR_rpt"/>
</dbReference>
<dbReference type="InterPro" id="IPR050767">
    <property type="entry name" value="Sel1_AlgK"/>
</dbReference>
<dbReference type="Pfam" id="PF13432">
    <property type="entry name" value="TPR_16"/>
    <property type="match status" value="1"/>
</dbReference>
<dbReference type="Pfam" id="PF13181">
    <property type="entry name" value="TPR_8"/>
    <property type="match status" value="1"/>
</dbReference>
<protein>
    <submittedName>
        <fullName evidence="1">Uncharacterized protein</fullName>
    </submittedName>
</protein>
<keyword evidence="2" id="KW-1185">Reference proteome</keyword>
<organism evidence="1 2">
    <name type="scientific">Desulfosarcina widdelii</name>
    <dbReference type="NCBI Taxonomy" id="947919"/>
    <lineage>
        <taxon>Bacteria</taxon>
        <taxon>Pseudomonadati</taxon>
        <taxon>Thermodesulfobacteriota</taxon>
        <taxon>Desulfobacteria</taxon>
        <taxon>Desulfobacterales</taxon>
        <taxon>Desulfosarcinaceae</taxon>
        <taxon>Desulfosarcina</taxon>
    </lineage>
</organism>
<dbReference type="EMBL" id="AP021875">
    <property type="protein sequence ID" value="BBO74564.1"/>
    <property type="molecule type" value="Genomic_DNA"/>
</dbReference>
<dbReference type="Gene3D" id="1.25.40.10">
    <property type="entry name" value="Tetratricopeptide repeat domain"/>
    <property type="match status" value="2"/>
</dbReference>
<accession>A0A5K7Z7W1</accession>
<dbReference type="PANTHER" id="PTHR11102">
    <property type="entry name" value="SEL-1-LIKE PROTEIN"/>
    <property type="match status" value="1"/>
</dbReference>
<dbReference type="SUPFAM" id="SSF81901">
    <property type="entry name" value="HCP-like"/>
    <property type="match status" value="1"/>
</dbReference>
<evidence type="ECO:0000313" key="1">
    <source>
        <dbReference type="EMBL" id="BBO74564.1"/>
    </source>
</evidence>
<gene>
    <name evidence="1" type="ORF">DSCW_19810</name>
</gene>
<dbReference type="AlphaFoldDB" id="A0A5K7Z7W1"/>
<dbReference type="RefSeq" id="WP_155303581.1">
    <property type="nucleotide sequence ID" value="NZ_AP021875.1"/>
</dbReference>
<evidence type="ECO:0000313" key="2">
    <source>
        <dbReference type="Proteomes" id="UP000427769"/>
    </source>
</evidence>
<dbReference type="InterPro" id="IPR011990">
    <property type="entry name" value="TPR-like_helical_dom_sf"/>
</dbReference>
<dbReference type="InterPro" id="IPR006597">
    <property type="entry name" value="Sel1-like"/>
</dbReference>
<sequence>MKRKQKRKGDTNQSSAASAYKRGEYLYFEKGDPDTALKYFIKAAKAGCAKAYGEIGIILHREKNEPDEAEEWFIKAERSNSLFPAARYEYGMLHYLSKDDWETGLKYLLESADQGFELAYGDIGSIVYMYKEKIDEAEEWFKKAEQSDCLLAPAAYYYGLLLWLGKDKWEDSFKYFKKSAEEGFEPAYGQLGTILYLEKFDIDEAERWFEKAEKADCLDAPQAHDYGMLLIEERGETEKGKKYLKIAEEDGYF</sequence>
<name>A0A5K7Z7W1_9BACT</name>
<proteinExistence type="predicted"/>
<dbReference type="KEGG" id="dwd:DSCW_19810"/>
<dbReference type="SMART" id="SM00671">
    <property type="entry name" value="SEL1"/>
    <property type="match status" value="5"/>
</dbReference>
<reference evidence="1 2" key="1">
    <citation type="submission" date="2019-11" db="EMBL/GenBank/DDBJ databases">
        <title>Comparative genomics of hydrocarbon-degrading Desulfosarcina strains.</title>
        <authorList>
            <person name="Watanabe M."/>
            <person name="Kojima H."/>
            <person name="Fukui M."/>
        </authorList>
    </citation>
    <scope>NUCLEOTIDE SEQUENCE [LARGE SCALE GENOMIC DNA]</scope>
    <source>
        <strain evidence="1 2">PP31</strain>
    </source>
</reference>
<dbReference type="OrthoDB" id="80091at2"/>
<dbReference type="Proteomes" id="UP000427769">
    <property type="component" value="Chromosome"/>
</dbReference>
<dbReference type="PANTHER" id="PTHR11102:SF160">
    <property type="entry name" value="ERAD-ASSOCIATED E3 UBIQUITIN-PROTEIN LIGASE COMPONENT HRD3"/>
    <property type="match status" value="1"/>
</dbReference>